<keyword evidence="2" id="KW-1185">Reference proteome</keyword>
<name>A0ABN6I8H9_9HELI</name>
<protein>
    <submittedName>
        <fullName evidence="1">Uncharacterized protein</fullName>
    </submittedName>
</protein>
<sequence length="121" mass="13851">MIQSSLYAALGTFKPTILATKDAKEALEALQVWRFFSPHTPVFVLPDLRAHYLDDMRAFSSELKELLSTLGRFYTSLRSDPNTKLLAPLSALLHPYLVPNSYKVFVLLVWRATPYKSYKKN</sequence>
<proteinExistence type="predicted"/>
<evidence type="ECO:0000313" key="2">
    <source>
        <dbReference type="Proteomes" id="UP000826146"/>
    </source>
</evidence>
<reference evidence="1 2" key="1">
    <citation type="submission" date="2021-07" db="EMBL/GenBank/DDBJ databases">
        <title>Novel Helicobacter sp. Isolated from a cat.</title>
        <authorList>
            <person name="Rimbara E."/>
            <person name="Suzuki M."/>
        </authorList>
    </citation>
    <scope>NUCLEOTIDE SEQUENCE [LARGE SCALE GENOMIC DNA]</scope>
    <source>
        <strain evidence="2">NHP19-012</strain>
    </source>
</reference>
<gene>
    <name evidence="1" type="ORF">NHP190012_00300</name>
</gene>
<dbReference type="EMBL" id="AP024819">
    <property type="protein sequence ID" value="BCZ18388.1"/>
    <property type="molecule type" value="Genomic_DNA"/>
</dbReference>
<accession>A0ABN6I8H9</accession>
<dbReference type="Proteomes" id="UP000826146">
    <property type="component" value="Chromosome"/>
</dbReference>
<organism evidence="1 2">
    <name type="scientific">Helicobacter gastrofelis</name>
    <dbReference type="NCBI Taxonomy" id="2849642"/>
    <lineage>
        <taxon>Bacteria</taxon>
        <taxon>Pseudomonadati</taxon>
        <taxon>Campylobacterota</taxon>
        <taxon>Epsilonproteobacteria</taxon>
        <taxon>Campylobacterales</taxon>
        <taxon>Helicobacteraceae</taxon>
        <taxon>Helicobacter</taxon>
    </lineage>
</organism>
<evidence type="ECO:0000313" key="1">
    <source>
        <dbReference type="EMBL" id="BCZ18388.1"/>
    </source>
</evidence>